<gene>
    <name evidence="7" type="ORF">K9U37_08680</name>
</gene>
<dbReference type="PANTHER" id="PTHR30337:SF0">
    <property type="entry name" value="NUCLEASE SBCCD SUBUNIT D"/>
    <property type="match status" value="1"/>
</dbReference>
<evidence type="ECO:0000256" key="3">
    <source>
        <dbReference type="ARBA" id="ARBA00022722"/>
    </source>
</evidence>
<dbReference type="InterPro" id="IPR050535">
    <property type="entry name" value="DNA_Repair-Maintenance_Comp"/>
</dbReference>
<comment type="caution">
    <text evidence="7">The sequence shown here is derived from an EMBL/GenBank/DDBJ whole genome shotgun (WGS) entry which is preliminary data.</text>
</comment>
<sequence length="383" mass="40922">MRFLHTADWQLGMTRHFLEGEAQPRFSAARRDAVAGLGALADQTGAEFVVVAGDVFESNQLAPKVISQSLEAMRAIGVPVYLLPGNHDPLDASSIYTSALFKGECPENVIVLDRDGIWDVRPGVQLVVAPWRSKAPTTDLVAAVLADLPADGTSRVVVAHGGVDILDPDPTKPSLIRMAGLSEALDRGVVHYVALGDKHSRTCVGDSGRVWYAGSPEVTNYDHVESDPGHVLVVDVDESDPAHPVTVETRHIGRWRFLTLHRPVNDSRDIADLDLNLDLLTDKDRTVVQLGLTGTLTVTDRAALDSCLDKYARLFAYLGTWDRHTDIAVMPADGEFDDLGIGGFAAAALDELVDTARGGTGEAARDAQGALGLLLRLAGGSAA</sequence>
<organism evidence="7 8">
    <name type="scientific">Candidatus Mycolicibacterium alkanivorans</name>
    <dbReference type="NCBI Taxonomy" id="2954114"/>
    <lineage>
        <taxon>Bacteria</taxon>
        <taxon>Bacillati</taxon>
        <taxon>Actinomycetota</taxon>
        <taxon>Actinomycetes</taxon>
        <taxon>Mycobacteriales</taxon>
        <taxon>Mycobacteriaceae</taxon>
        <taxon>Mycolicibacterium</taxon>
    </lineage>
</organism>
<keyword evidence="4" id="KW-0378">Hydrolase</keyword>
<evidence type="ECO:0000313" key="8">
    <source>
        <dbReference type="Proteomes" id="UP001139068"/>
    </source>
</evidence>
<dbReference type="InterPro" id="IPR004843">
    <property type="entry name" value="Calcineurin-like_PHP"/>
</dbReference>
<dbReference type="RefSeq" id="WP_243071337.1">
    <property type="nucleotide sequence ID" value="NZ_JAIVFL010000001.1"/>
</dbReference>
<dbReference type="InterPro" id="IPR041796">
    <property type="entry name" value="Mre11_N"/>
</dbReference>
<keyword evidence="5 7" id="KW-0269">Exonuclease</keyword>
<evidence type="ECO:0000259" key="6">
    <source>
        <dbReference type="Pfam" id="PF00149"/>
    </source>
</evidence>
<feature type="domain" description="Calcineurin-like phosphoesterase" evidence="6">
    <location>
        <begin position="1"/>
        <end position="162"/>
    </location>
</feature>
<protein>
    <recommendedName>
        <fullName evidence="2">Nuclease SbcCD subunit D</fullName>
    </recommendedName>
</protein>
<dbReference type="PIRSF" id="PIRSF033093">
    <property type="entry name" value="UCP_ML1119"/>
    <property type="match status" value="1"/>
</dbReference>
<evidence type="ECO:0000313" key="7">
    <source>
        <dbReference type="EMBL" id="MCI4674969.1"/>
    </source>
</evidence>
<accession>A0ABS9YUS9</accession>
<keyword evidence="3" id="KW-0540">Nuclease</keyword>
<name>A0ABS9YUS9_9MYCO</name>
<dbReference type="SUPFAM" id="SSF56300">
    <property type="entry name" value="Metallo-dependent phosphatases"/>
    <property type="match status" value="1"/>
</dbReference>
<dbReference type="EMBL" id="JAIVFL010000001">
    <property type="protein sequence ID" value="MCI4674969.1"/>
    <property type="molecule type" value="Genomic_DNA"/>
</dbReference>
<dbReference type="InterPro" id="IPR029052">
    <property type="entry name" value="Metallo-depent_PP-like"/>
</dbReference>
<dbReference type="GO" id="GO:0004527">
    <property type="term" value="F:exonuclease activity"/>
    <property type="evidence" value="ECO:0007669"/>
    <property type="project" value="UniProtKB-KW"/>
</dbReference>
<dbReference type="InterPro" id="IPR014577">
    <property type="entry name" value="UCP033093_metalloPase"/>
</dbReference>
<dbReference type="PANTHER" id="PTHR30337">
    <property type="entry name" value="COMPONENT OF ATP-DEPENDENT DSDNA EXONUCLEASE"/>
    <property type="match status" value="1"/>
</dbReference>
<proteinExistence type="inferred from homology"/>
<keyword evidence="8" id="KW-1185">Reference proteome</keyword>
<evidence type="ECO:0000256" key="1">
    <source>
        <dbReference type="ARBA" id="ARBA00010555"/>
    </source>
</evidence>
<comment type="similarity">
    <text evidence="1">Belongs to the SbcD family.</text>
</comment>
<dbReference type="Proteomes" id="UP001139068">
    <property type="component" value="Unassembled WGS sequence"/>
</dbReference>
<dbReference type="Gene3D" id="3.60.21.10">
    <property type="match status" value="1"/>
</dbReference>
<evidence type="ECO:0000256" key="4">
    <source>
        <dbReference type="ARBA" id="ARBA00022801"/>
    </source>
</evidence>
<evidence type="ECO:0000256" key="5">
    <source>
        <dbReference type="ARBA" id="ARBA00022839"/>
    </source>
</evidence>
<evidence type="ECO:0000256" key="2">
    <source>
        <dbReference type="ARBA" id="ARBA00013365"/>
    </source>
</evidence>
<dbReference type="Pfam" id="PF00149">
    <property type="entry name" value="Metallophos"/>
    <property type="match status" value="1"/>
</dbReference>
<dbReference type="CDD" id="cd00840">
    <property type="entry name" value="MPP_Mre11_N"/>
    <property type="match status" value="1"/>
</dbReference>
<reference evidence="7" key="1">
    <citation type="journal article" date="2022" name="ISME J.">
        <title>Identification of active gaseous-alkane degraders at natural gas seeps.</title>
        <authorList>
            <person name="Farhan Ul Haque M."/>
            <person name="Hernandez M."/>
            <person name="Crombie A.T."/>
            <person name="Murrell J.C."/>
        </authorList>
    </citation>
    <scope>NUCLEOTIDE SEQUENCE</scope>
    <source>
        <strain evidence="7">ANDR5</strain>
    </source>
</reference>